<reference evidence="2" key="2">
    <citation type="submission" date="2016-06" db="EMBL/GenBank/DDBJ databases">
        <title>The genome of a short-lived fish provides insights into sex chromosome evolution and the genetic control of aging.</title>
        <authorList>
            <person name="Reichwald K."/>
            <person name="Felder M."/>
            <person name="Petzold A."/>
            <person name="Koch P."/>
            <person name="Groth M."/>
            <person name="Platzer M."/>
        </authorList>
    </citation>
    <scope>NUCLEOTIDE SEQUENCE</scope>
    <source>
        <tissue evidence="2">Brain</tissue>
    </source>
</reference>
<feature type="non-terminal residue" evidence="2">
    <location>
        <position position="92"/>
    </location>
</feature>
<gene>
    <name evidence="2" type="primary">ROBO1</name>
</gene>
<sequence length="92" mass="9427">EPNACRELCVILARFTSGDARSVSIVMCGAWSGAAPLLVAVLLGLAQAEEAHVVPETGVAQDGASSGATRAPASEPEDDNSLGYTGSRLRQE</sequence>
<evidence type="ECO:0000256" key="1">
    <source>
        <dbReference type="SAM" id="MobiDB-lite"/>
    </source>
</evidence>
<feature type="region of interest" description="Disordered" evidence="1">
    <location>
        <begin position="56"/>
        <end position="92"/>
    </location>
</feature>
<accession>A0A1A8R510</accession>
<organism evidence="2">
    <name type="scientific">Nothobranchius rachovii</name>
    <name type="common">bluefin notho</name>
    <dbReference type="NCBI Taxonomy" id="451742"/>
    <lineage>
        <taxon>Eukaryota</taxon>
        <taxon>Metazoa</taxon>
        <taxon>Chordata</taxon>
        <taxon>Craniata</taxon>
        <taxon>Vertebrata</taxon>
        <taxon>Euteleostomi</taxon>
        <taxon>Actinopterygii</taxon>
        <taxon>Neopterygii</taxon>
        <taxon>Teleostei</taxon>
        <taxon>Neoteleostei</taxon>
        <taxon>Acanthomorphata</taxon>
        <taxon>Ovalentaria</taxon>
        <taxon>Atherinomorphae</taxon>
        <taxon>Cyprinodontiformes</taxon>
        <taxon>Nothobranchiidae</taxon>
        <taxon>Nothobranchius</taxon>
    </lineage>
</organism>
<name>A0A1A8R510_9TELE</name>
<evidence type="ECO:0000313" key="2">
    <source>
        <dbReference type="EMBL" id="SBS01066.1"/>
    </source>
</evidence>
<dbReference type="EMBL" id="HAEI01007265">
    <property type="protein sequence ID" value="SBS01066.1"/>
    <property type="molecule type" value="Transcribed_RNA"/>
</dbReference>
<dbReference type="AlphaFoldDB" id="A0A1A8R510"/>
<reference evidence="2" key="1">
    <citation type="submission" date="2016-05" db="EMBL/GenBank/DDBJ databases">
        <authorList>
            <person name="Lavstsen T."/>
            <person name="Jespersen J.S."/>
        </authorList>
    </citation>
    <scope>NUCLEOTIDE SEQUENCE</scope>
    <source>
        <tissue evidence="2">Brain</tissue>
    </source>
</reference>
<protein>
    <submittedName>
        <fullName evidence="2">Roundabout, axon guidance receptor, homolog 1</fullName>
    </submittedName>
</protein>
<keyword evidence="2" id="KW-0675">Receptor</keyword>
<proteinExistence type="predicted"/>
<feature type="non-terminal residue" evidence="2">
    <location>
        <position position="1"/>
    </location>
</feature>